<evidence type="ECO:0000313" key="5">
    <source>
        <dbReference type="Proteomes" id="UP001210380"/>
    </source>
</evidence>
<dbReference type="Pfam" id="PF00005">
    <property type="entry name" value="ABC_tran"/>
    <property type="match status" value="1"/>
</dbReference>
<dbReference type="PROSITE" id="PS50893">
    <property type="entry name" value="ABC_TRANSPORTER_2"/>
    <property type="match status" value="1"/>
</dbReference>
<dbReference type="Gene3D" id="3.40.50.300">
    <property type="entry name" value="P-loop containing nucleotide triphosphate hydrolases"/>
    <property type="match status" value="1"/>
</dbReference>
<keyword evidence="5" id="KW-1185">Reference proteome</keyword>
<name>A0ABT4VA13_9PSEU</name>
<dbReference type="CDD" id="cd03214">
    <property type="entry name" value="ABC_Iron-Siderophores_B12_Hemin"/>
    <property type="match status" value="1"/>
</dbReference>
<dbReference type="SMART" id="SM00382">
    <property type="entry name" value="AAA"/>
    <property type="match status" value="1"/>
</dbReference>
<keyword evidence="2 4" id="KW-0067">ATP-binding</keyword>
<dbReference type="InterPro" id="IPR003593">
    <property type="entry name" value="AAA+_ATPase"/>
</dbReference>
<proteinExistence type="predicted"/>
<dbReference type="InterPro" id="IPR027417">
    <property type="entry name" value="P-loop_NTPase"/>
</dbReference>
<accession>A0ABT4VA13</accession>
<dbReference type="Proteomes" id="UP001210380">
    <property type="component" value="Unassembled WGS sequence"/>
</dbReference>
<dbReference type="PROSITE" id="PS00211">
    <property type="entry name" value="ABC_TRANSPORTER_1"/>
    <property type="match status" value="1"/>
</dbReference>
<protein>
    <submittedName>
        <fullName evidence="4">ABC transporter ATP-binding protein</fullName>
    </submittedName>
</protein>
<dbReference type="GO" id="GO:0005524">
    <property type="term" value="F:ATP binding"/>
    <property type="evidence" value="ECO:0007669"/>
    <property type="project" value="UniProtKB-KW"/>
</dbReference>
<dbReference type="InterPro" id="IPR017871">
    <property type="entry name" value="ABC_transporter-like_CS"/>
</dbReference>
<reference evidence="4 5" key="1">
    <citation type="submission" date="2022-11" db="EMBL/GenBank/DDBJ databases">
        <title>Draft genome sequence of Saccharopolyspora sp. WRP15-2 isolated from rhizosphere soils of wild rice in Thailand.</title>
        <authorList>
            <person name="Duangmal K."/>
            <person name="Kammanee S."/>
            <person name="Muangham S."/>
        </authorList>
    </citation>
    <scope>NUCLEOTIDE SEQUENCE [LARGE SCALE GENOMIC DNA]</scope>
    <source>
        <strain evidence="4 5">WRP15-2</strain>
    </source>
</reference>
<evidence type="ECO:0000259" key="3">
    <source>
        <dbReference type="PROSITE" id="PS50893"/>
    </source>
</evidence>
<sequence length="257" mass="27341">MSLRVCGVQVSLGGRPVLSDVDVEVRPGEVFGLVGPNGSGKTTLLRTLYRAVRPVAGTVEVAGLAAGGRRELARILAATTQETEARAALTVREVVSQGRVPHLGLLDRMSAADHEIVDSALRSTSLLDAAERDVRALSGGERQRVSIARALAQQPKVLVLDEPTNHLDLRHQYGVLALLRSLARDGLTVLLTLHDLRLAVEFCDRLAVLDEGRIAATGTPSDVLEPDLLAEVFGVDARLTSNNGRPSLDITGAIGQF</sequence>
<dbReference type="RefSeq" id="WP_270954059.1">
    <property type="nucleotide sequence ID" value="NZ_JAQGLA010000120.1"/>
</dbReference>
<dbReference type="PANTHER" id="PTHR42794:SF2">
    <property type="entry name" value="ABC TRANSPORTER ATP-BINDING PROTEIN"/>
    <property type="match status" value="1"/>
</dbReference>
<evidence type="ECO:0000256" key="2">
    <source>
        <dbReference type="ARBA" id="ARBA00022840"/>
    </source>
</evidence>
<dbReference type="PANTHER" id="PTHR42794">
    <property type="entry name" value="HEMIN IMPORT ATP-BINDING PROTEIN HMUV"/>
    <property type="match status" value="1"/>
</dbReference>
<evidence type="ECO:0000313" key="4">
    <source>
        <dbReference type="EMBL" id="MDA3630801.1"/>
    </source>
</evidence>
<dbReference type="SUPFAM" id="SSF52540">
    <property type="entry name" value="P-loop containing nucleoside triphosphate hydrolases"/>
    <property type="match status" value="1"/>
</dbReference>
<dbReference type="EMBL" id="JAQGLA010000120">
    <property type="protein sequence ID" value="MDA3630801.1"/>
    <property type="molecule type" value="Genomic_DNA"/>
</dbReference>
<comment type="caution">
    <text evidence="4">The sequence shown here is derived from an EMBL/GenBank/DDBJ whole genome shotgun (WGS) entry which is preliminary data.</text>
</comment>
<gene>
    <name evidence="4" type="ORF">OU415_35615</name>
</gene>
<evidence type="ECO:0000256" key="1">
    <source>
        <dbReference type="ARBA" id="ARBA00022741"/>
    </source>
</evidence>
<organism evidence="4 5">
    <name type="scientific">Saccharopolyspora oryzae</name>
    <dbReference type="NCBI Taxonomy" id="2997343"/>
    <lineage>
        <taxon>Bacteria</taxon>
        <taxon>Bacillati</taxon>
        <taxon>Actinomycetota</taxon>
        <taxon>Actinomycetes</taxon>
        <taxon>Pseudonocardiales</taxon>
        <taxon>Pseudonocardiaceae</taxon>
        <taxon>Saccharopolyspora</taxon>
    </lineage>
</organism>
<keyword evidence="1" id="KW-0547">Nucleotide-binding</keyword>
<dbReference type="InterPro" id="IPR003439">
    <property type="entry name" value="ABC_transporter-like_ATP-bd"/>
</dbReference>
<feature type="domain" description="ABC transporter" evidence="3">
    <location>
        <begin position="3"/>
        <end position="236"/>
    </location>
</feature>